<organism evidence="2 3">
    <name type="scientific">Citricoccus parietis</name>
    <dbReference type="NCBI Taxonomy" id="592307"/>
    <lineage>
        <taxon>Bacteria</taxon>
        <taxon>Bacillati</taxon>
        <taxon>Actinomycetota</taxon>
        <taxon>Actinomycetes</taxon>
        <taxon>Micrococcales</taxon>
        <taxon>Micrococcaceae</taxon>
        <taxon>Citricoccus</taxon>
    </lineage>
</organism>
<keyword evidence="1" id="KW-0812">Transmembrane</keyword>
<feature type="transmembrane region" description="Helical" evidence="1">
    <location>
        <begin position="20"/>
        <end position="40"/>
    </location>
</feature>
<name>A0ABV6F4L1_9MICC</name>
<dbReference type="RefSeq" id="WP_378041055.1">
    <property type="nucleotide sequence ID" value="NZ_JBHLWH010000021.1"/>
</dbReference>
<dbReference type="Proteomes" id="UP001589766">
    <property type="component" value="Unassembled WGS sequence"/>
</dbReference>
<keyword evidence="3" id="KW-1185">Reference proteome</keyword>
<evidence type="ECO:0000256" key="1">
    <source>
        <dbReference type="SAM" id="Phobius"/>
    </source>
</evidence>
<evidence type="ECO:0008006" key="4">
    <source>
        <dbReference type="Google" id="ProtNLM"/>
    </source>
</evidence>
<keyword evidence="1" id="KW-1133">Transmembrane helix</keyword>
<comment type="caution">
    <text evidence="2">The sequence shown here is derived from an EMBL/GenBank/DDBJ whole genome shotgun (WGS) entry which is preliminary data.</text>
</comment>
<protein>
    <recommendedName>
        <fullName evidence="4">DUF4190 domain-containing protein</fullName>
    </recommendedName>
</protein>
<feature type="transmembrane region" description="Helical" evidence="1">
    <location>
        <begin position="61"/>
        <end position="81"/>
    </location>
</feature>
<reference evidence="2 3" key="1">
    <citation type="submission" date="2024-09" db="EMBL/GenBank/DDBJ databases">
        <authorList>
            <person name="Sun Q."/>
            <person name="Mori K."/>
        </authorList>
    </citation>
    <scope>NUCLEOTIDE SEQUENCE [LARGE SCALE GENOMIC DNA]</scope>
    <source>
        <strain evidence="2 3">CCM 7609</strain>
    </source>
</reference>
<dbReference type="EMBL" id="JBHLWH010000021">
    <property type="protein sequence ID" value="MFC0248439.1"/>
    <property type="molecule type" value="Genomic_DNA"/>
</dbReference>
<proteinExistence type="predicted"/>
<evidence type="ECO:0000313" key="3">
    <source>
        <dbReference type="Proteomes" id="UP001589766"/>
    </source>
</evidence>
<accession>A0ABV6F4L1</accession>
<keyword evidence="1" id="KW-0472">Membrane</keyword>
<gene>
    <name evidence="2" type="ORF">ACFFIO_07985</name>
</gene>
<evidence type="ECO:0000313" key="2">
    <source>
        <dbReference type="EMBL" id="MFC0248439.1"/>
    </source>
</evidence>
<sequence>MLDGIDPWGLDGPDGLNAVAATFLGAAIILLAIGIAIGLVRWVGGKAAGSSDSSRKGLQMVSAGVLGAVVLGSIGGAVQWGSSMGTSSLLPAAARPGQVVVERKAPKTTCTSQAVRNFLNETEPPSNEQRYALASKVIGQPIDYRITDEGQQPQMRSLKWYPPGPDCSSENQTAADCTEVEIGIESNGIGFGGVAATDVRTVTAGDGCAT</sequence>